<evidence type="ECO:0000259" key="2">
    <source>
        <dbReference type="Pfam" id="PF01048"/>
    </source>
</evidence>
<dbReference type="SUPFAM" id="SSF53167">
    <property type="entry name" value="Purine and uridine phosphorylases"/>
    <property type="match status" value="1"/>
</dbReference>
<dbReference type="InterPro" id="IPR035994">
    <property type="entry name" value="Nucleoside_phosphorylase_sf"/>
</dbReference>
<accession>A0ABP9IXZ5</accession>
<dbReference type="SUPFAM" id="SSF52540">
    <property type="entry name" value="P-loop containing nucleoside triphosphate hydrolases"/>
    <property type="match status" value="1"/>
</dbReference>
<dbReference type="InterPro" id="IPR000845">
    <property type="entry name" value="Nucleoside_phosphorylase_d"/>
</dbReference>
<keyword evidence="4" id="KW-1185">Reference proteome</keyword>
<feature type="domain" description="Nucleoside phosphorylase" evidence="2">
    <location>
        <begin position="7"/>
        <end position="231"/>
    </location>
</feature>
<evidence type="ECO:0000313" key="3">
    <source>
        <dbReference type="EMBL" id="GAA5014314.1"/>
    </source>
</evidence>
<feature type="region of interest" description="Disordered" evidence="1">
    <location>
        <begin position="232"/>
        <end position="268"/>
    </location>
</feature>
<protein>
    <recommendedName>
        <fullName evidence="2">Nucleoside phosphorylase domain-containing protein</fullName>
    </recommendedName>
</protein>
<dbReference type="Gene3D" id="3.40.50.300">
    <property type="entry name" value="P-loop containing nucleotide triphosphate hydrolases"/>
    <property type="match status" value="1"/>
</dbReference>
<reference evidence="4" key="1">
    <citation type="journal article" date="2019" name="Int. J. Syst. Evol. Microbiol.">
        <title>The Global Catalogue of Microorganisms (GCM) 10K type strain sequencing project: providing services to taxonomists for standard genome sequencing and annotation.</title>
        <authorList>
            <consortium name="The Broad Institute Genomics Platform"/>
            <consortium name="The Broad Institute Genome Sequencing Center for Infectious Disease"/>
            <person name="Wu L."/>
            <person name="Ma J."/>
        </authorList>
    </citation>
    <scope>NUCLEOTIDE SEQUENCE [LARGE SCALE GENOMIC DNA]</scope>
    <source>
        <strain evidence="4">JCM 18409</strain>
    </source>
</reference>
<gene>
    <name evidence="3" type="ORF">GCM10023335_37880</name>
</gene>
<dbReference type="PRINTS" id="PR00364">
    <property type="entry name" value="DISEASERSIST"/>
</dbReference>
<dbReference type="SMART" id="SM00028">
    <property type="entry name" value="TPR"/>
    <property type="match status" value="5"/>
</dbReference>
<dbReference type="Gene3D" id="1.25.40.10">
    <property type="entry name" value="Tetratricopeptide repeat domain"/>
    <property type="match status" value="1"/>
</dbReference>
<feature type="region of interest" description="Disordered" evidence="1">
    <location>
        <begin position="280"/>
        <end position="323"/>
    </location>
</feature>
<proteinExistence type="predicted"/>
<comment type="caution">
    <text evidence="3">The sequence shown here is derived from an EMBL/GenBank/DDBJ whole genome shotgun (WGS) entry which is preliminary data.</text>
</comment>
<organism evidence="3 4">
    <name type="scientific">Streptomyces siamensis</name>
    <dbReference type="NCBI Taxonomy" id="1274986"/>
    <lineage>
        <taxon>Bacteria</taxon>
        <taxon>Bacillati</taxon>
        <taxon>Actinomycetota</taxon>
        <taxon>Actinomycetes</taxon>
        <taxon>Kitasatosporales</taxon>
        <taxon>Streptomycetaceae</taxon>
        <taxon>Streptomyces</taxon>
    </lineage>
</organism>
<evidence type="ECO:0000256" key="1">
    <source>
        <dbReference type="SAM" id="MobiDB-lite"/>
    </source>
</evidence>
<dbReference type="Proteomes" id="UP001501759">
    <property type="component" value="Unassembled WGS sequence"/>
</dbReference>
<sequence length="973" mass="104619">MPETEPTVVVLTALPSEYEAVRRRLSDAEELEHPAGTRVERGRLADTPWYVAVAELGEGALNAAVLTERIVAWLRPEALLFVGVAGGLKDDIEIGDVVVGTKVYGIHGGKQTDKGFHVRPEAWRSSHRLEQAARFALRGKVHLKPIAVGDVVLADAKSDVAEHLRAHYNDAAAIEMEGSGVAHAAHLSDRLDALVIRGISDYADVGKAAADASGSQPRAADEAAAAMVAILRKHRPLRDRTARPGTPDDSGPQEGPFPPSEYGGDHLDFRGSTFHGPFVAKSVGGRAPMPPASRDPGAPDRGTGHAHGPVPVATADLPAAPAGFTGREDDLARLLPALDPTADTDIPVVICAVSGLGGIGKTSLALYAAHKAVRDGWFPGGTLFVDLRGYDDNPVTAEQALLALLDALGVRGTDLPQTTSAQYALYRTLLARRPPMLVILDNASDPRQLTPLVPGTEGHRVLVTSRDLLTELPARLLSLDTLTPQAAADLITHALLLSDDSDDRPRREPEALRDLAAVCGHHPLALHIAAAILRKRRHRSIADCAGEVLARIKASDAPSLRPIFDIAYGRLPAEQQRLLRLVSLAPTADFSTEVAAALAGLSRDRVLTLLEDLSSAHLVTPVTSAGSVRWRLHDLVRAHAADLTASEPGPAEEVGSARGRVLDHYLQYARSADAQLGRYQRHPAPDLFTNRAEALAWLNAERASIVASFKWEVDRSHAETTVHLARALDGYYLNWRHHYDDWLTIGTTARDAAYLVGDPAEEAASLNSLGYAMRMLGDVEAAVDAHTKARSLYRTTQDPYGEGQSWNNLGTALKDLGNLAASIDAHTRARDLHQASGYVHGEAIAWENLGTALEAADSVTEAIDAYTRARDLYRATDNLAGEAKVWSCLGHALQGANRPGEATEAYIKALYMHLEFESWHEAGRIAHELALIHKAADRRIEARTYFEKAADVFARADADDEAAQARAAARSLT</sequence>
<name>A0ABP9IXZ5_9ACTN</name>
<dbReference type="PANTHER" id="PTHR46832:SF1">
    <property type="entry name" value="5'-METHYLTHIOADENOSINE_S-ADENOSYLHOMOCYSTEINE NUCLEOSIDASE"/>
    <property type="match status" value="1"/>
</dbReference>
<dbReference type="Pfam" id="PF13424">
    <property type="entry name" value="TPR_12"/>
    <property type="match status" value="1"/>
</dbReference>
<dbReference type="InterPro" id="IPR011990">
    <property type="entry name" value="TPR-like_helical_dom_sf"/>
</dbReference>
<dbReference type="CDD" id="cd09008">
    <property type="entry name" value="MTAN"/>
    <property type="match status" value="1"/>
</dbReference>
<evidence type="ECO:0000313" key="4">
    <source>
        <dbReference type="Proteomes" id="UP001501759"/>
    </source>
</evidence>
<dbReference type="EMBL" id="BAABKB010000013">
    <property type="protein sequence ID" value="GAA5014314.1"/>
    <property type="molecule type" value="Genomic_DNA"/>
</dbReference>
<dbReference type="InterPro" id="IPR027417">
    <property type="entry name" value="P-loop_NTPase"/>
</dbReference>
<dbReference type="PANTHER" id="PTHR46832">
    <property type="entry name" value="5'-METHYLTHIOADENOSINE/S-ADENOSYLHOMOCYSTEINE NUCLEOSIDASE"/>
    <property type="match status" value="1"/>
</dbReference>
<dbReference type="Pfam" id="PF01048">
    <property type="entry name" value="PNP_UDP_1"/>
    <property type="match status" value="1"/>
</dbReference>
<dbReference type="Gene3D" id="3.40.50.1580">
    <property type="entry name" value="Nucleoside phosphorylase domain"/>
    <property type="match status" value="1"/>
</dbReference>
<dbReference type="SUPFAM" id="SSF48452">
    <property type="entry name" value="TPR-like"/>
    <property type="match status" value="1"/>
</dbReference>
<dbReference type="InterPro" id="IPR019734">
    <property type="entry name" value="TPR_rpt"/>
</dbReference>